<evidence type="ECO:0000259" key="10">
    <source>
        <dbReference type="PROSITE" id="PS50881"/>
    </source>
</evidence>
<dbReference type="InterPro" id="IPR000851">
    <property type="entry name" value="Ribosomal_uS5"/>
</dbReference>
<organism evidence="11 12">
    <name type="scientific">Microbotryum intermedium</name>
    <dbReference type="NCBI Taxonomy" id="269621"/>
    <lineage>
        <taxon>Eukaryota</taxon>
        <taxon>Fungi</taxon>
        <taxon>Dikarya</taxon>
        <taxon>Basidiomycota</taxon>
        <taxon>Pucciniomycotina</taxon>
        <taxon>Microbotryomycetes</taxon>
        <taxon>Microbotryales</taxon>
        <taxon>Microbotryaceae</taxon>
        <taxon>Microbotryum</taxon>
    </lineage>
</organism>
<proteinExistence type="inferred from homology"/>
<evidence type="ECO:0000256" key="1">
    <source>
        <dbReference type="ARBA" id="ARBA00004173"/>
    </source>
</evidence>
<evidence type="ECO:0000256" key="5">
    <source>
        <dbReference type="ARBA" id="ARBA00023274"/>
    </source>
</evidence>
<feature type="compositionally biased region" description="Low complexity" evidence="9">
    <location>
        <begin position="30"/>
        <end position="60"/>
    </location>
</feature>
<sequence length="351" mass="37898">MQSLSWLRPLVRTAATSTSTSSARIATAAASRPLSSSACSCQQTESSSTSSSASSSSSSSDVTAQTQPQPKPELRFDLGRPNLRLLQLMDRAALSSFDPMLDIHPAKKLFIPKSESGDPADLSIIFHNDDPTHEGYQQPKPKPEHLTSTPGEDDSVAHLSSVTQLSPFEIRNLYRFPLITKRVVNMKAKGKMPAMYSLVVVGNGKGLVGVGEGKDDTANKAVGKAFSQAVRSMDYVERYEERTIWGTMQSNFGSCQIHMRPRAPGFGLRVNHYIHQVAKAAGISDLSAKVHGSRNGTRVIKLAVAMLHGGTTPVDMGGFGQTKGQRKNKKTRGMATADEVAKLRGRKAVVF</sequence>
<dbReference type="FunFam" id="3.30.160.20:FF:000022">
    <property type="entry name" value="28S ribosomal protein S5, mitochondrial"/>
    <property type="match status" value="1"/>
</dbReference>
<protein>
    <recommendedName>
        <fullName evidence="6">Small ribosomal subunit protein uS5m</fullName>
    </recommendedName>
</protein>
<name>A0A238F0I0_9BASI</name>
<dbReference type="InterPro" id="IPR020568">
    <property type="entry name" value="Ribosomal_Su5_D2-typ_SF"/>
</dbReference>
<dbReference type="GO" id="GO:0003723">
    <property type="term" value="F:RNA binding"/>
    <property type="evidence" value="ECO:0007669"/>
    <property type="project" value="InterPro"/>
</dbReference>
<comment type="similarity">
    <text evidence="2 8">Belongs to the universal ribosomal protein uS5 family.</text>
</comment>
<dbReference type="Gene3D" id="3.30.230.10">
    <property type="match status" value="1"/>
</dbReference>
<dbReference type="GO" id="GO:0006412">
    <property type="term" value="P:translation"/>
    <property type="evidence" value="ECO:0007669"/>
    <property type="project" value="InterPro"/>
</dbReference>
<keyword evidence="3 7" id="KW-0689">Ribosomal protein</keyword>
<dbReference type="AlphaFoldDB" id="A0A238F0I0"/>
<reference evidence="12" key="1">
    <citation type="submission" date="2016-09" db="EMBL/GenBank/DDBJ databases">
        <authorList>
            <person name="Jeantristanb JTB J.-T."/>
            <person name="Ricardo R."/>
        </authorList>
    </citation>
    <scope>NUCLEOTIDE SEQUENCE [LARGE SCALE GENOMIC DNA]</scope>
</reference>
<dbReference type="InterPro" id="IPR013810">
    <property type="entry name" value="Ribosomal_uS5_N"/>
</dbReference>
<dbReference type="PANTHER" id="PTHR48277">
    <property type="entry name" value="MITOCHONDRIAL RIBOSOMAL PROTEIN S5"/>
    <property type="match status" value="1"/>
</dbReference>
<dbReference type="PANTHER" id="PTHR48277:SF1">
    <property type="entry name" value="MITOCHONDRIAL RIBOSOMAL PROTEIN S5"/>
    <property type="match status" value="1"/>
</dbReference>
<dbReference type="STRING" id="269621.A0A238F0I0"/>
<dbReference type="SUPFAM" id="SSF54211">
    <property type="entry name" value="Ribosomal protein S5 domain 2-like"/>
    <property type="match status" value="1"/>
</dbReference>
<evidence type="ECO:0000256" key="3">
    <source>
        <dbReference type="ARBA" id="ARBA00022980"/>
    </source>
</evidence>
<comment type="subcellular location">
    <subcellularLocation>
        <location evidence="1">Mitochondrion</location>
    </subcellularLocation>
</comment>
<keyword evidence="12" id="KW-1185">Reference proteome</keyword>
<dbReference type="Pfam" id="PF03719">
    <property type="entry name" value="Ribosomal_S5_C"/>
    <property type="match status" value="1"/>
</dbReference>
<evidence type="ECO:0000256" key="7">
    <source>
        <dbReference type="PROSITE-ProRule" id="PRU00268"/>
    </source>
</evidence>
<dbReference type="Gene3D" id="3.30.160.20">
    <property type="match status" value="1"/>
</dbReference>
<dbReference type="Proteomes" id="UP000198372">
    <property type="component" value="Unassembled WGS sequence"/>
</dbReference>
<evidence type="ECO:0000256" key="2">
    <source>
        <dbReference type="ARBA" id="ARBA00008945"/>
    </source>
</evidence>
<accession>A0A238F0I0</accession>
<feature type="domain" description="S5 DRBM" evidence="10">
    <location>
        <begin position="173"/>
        <end position="236"/>
    </location>
</feature>
<feature type="region of interest" description="Disordered" evidence="9">
    <location>
        <begin position="120"/>
        <end position="158"/>
    </location>
</feature>
<keyword evidence="5 7" id="KW-0687">Ribonucleoprotein</keyword>
<dbReference type="SUPFAM" id="SSF54768">
    <property type="entry name" value="dsRNA-binding domain-like"/>
    <property type="match status" value="1"/>
</dbReference>
<dbReference type="EMBL" id="FMSP01000002">
    <property type="protein sequence ID" value="SCV67640.1"/>
    <property type="molecule type" value="Genomic_DNA"/>
</dbReference>
<dbReference type="OrthoDB" id="309483at2759"/>
<keyword evidence="4" id="KW-0496">Mitochondrion</keyword>
<gene>
    <name evidence="11" type="ORF">BQ2448_5251</name>
</gene>
<dbReference type="Pfam" id="PF00333">
    <property type="entry name" value="Ribosomal_S5"/>
    <property type="match status" value="1"/>
</dbReference>
<dbReference type="InterPro" id="IPR005324">
    <property type="entry name" value="Ribosomal_uS5_C"/>
</dbReference>
<evidence type="ECO:0000313" key="11">
    <source>
        <dbReference type="EMBL" id="SCV67640.1"/>
    </source>
</evidence>
<evidence type="ECO:0000256" key="6">
    <source>
        <dbReference type="ARBA" id="ARBA00039335"/>
    </source>
</evidence>
<dbReference type="GO" id="GO:0003735">
    <property type="term" value="F:structural constituent of ribosome"/>
    <property type="evidence" value="ECO:0007669"/>
    <property type="project" value="UniProtKB-UniRule"/>
</dbReference>
<dbReference type="PROSITE" id="PS50881">
    <property type="entry name" value="S5_DSRBD"/>
    <property type="match status" value="1"/>
</dbReference>
<feature type="region of interest" description="Disordered" evidence="9">
    <location>
        <begin position="30"/>
        <end position="77"/>
    </location>
</feature>
<dbReference type="InterPro" id="IPR014721">
    <property type="entry name" value="Ribsml_uS5_D2-typ_fold_subgr"/>
</dbReference>
<evidence type="ECO:0000256" key="9">
    <source>
        <dbReference type="SAM" id="MobiDB-lite"/>
    </source>
</evidence>
<evidence type="ECO:0000256" key="4">
    <source>
        <dbReference type="ARBA" id="ARBA00023128"/>
    </source>
</evidence>
<dbReference type="GO" id="GO:0005763">
    <property type="term" value="C:mitochondrial small ribosomal subunit"/>
    <property type="evidence" value="ECO:0007669"/>
    <property type="project" value="UniProtKB-ARBA"/>
</dbReference>
<evidence type="ECO:0000313" key="12">
    <source>
        <dbReference type="Proteomes" id="UP000198372"/>
    </source>
</evidence>
<evidence type="ECO:0000256" key="8">
    <source>
        <dbReference type="RuleBase" id="RU003823"/>
    </source>
</evidence>